<dbReference type="Proteomes" id="UP000012112">
    <property type="component" value="Unassembled WGS sequence"/>
</dbReference>
<accession>M6V496</accession>
<comment type="caution">
    <text evidence="1">The sequence shown here is derived from an EMBL/GenBank/DDBJ whole genome shotgun (WGS) entry which is preliminary data.</text>
</comment>
<reference evidence="1 2" key="1">
    <citation type="submission" date="2013-01" db="EMBL/GenBank/DDBJ databases">
        <authorList>
            <person name="Harkins D.M."/>
            <person name="Durkin A.S."/>
            <person name="Brinkac L.M."/>
            <person name="Haft D.H."/>
            <person name="Selengut J.D."/>
            <person name="Sanka R."/>
            <person name="DePew J."/>
            <person name="Purushe J."/>
            <person name="Matthias M.A."/>
            <person name="Vinetz J.M."/>
            <person name="Sutton G.G."/>
            <person name="Nierman W.C."/>
            <person name="Fouts D.E."/>
        </authorList>
    </citation>
    <scope>NUCLEOTIDE SEQUENCE [LARGE SCALE GENOMIC DNA]</scope>
    <source>
        <strain evidence="1 2">HAI1536</strain>
    </source>
</reference>
<name>M6V496_9LEPT</name>
<dbReference type="EMBL" id="AKWD02000067">
    <property type="protein sequence ID" value="EMO51715.1"/>
    <property type="molecule type" value="Genomic_DNA"/>
</dbReference>
<evidence type="ECO:0000313" key="2">
    <source>
        <dbReference type="Proteomes" id="UP000012112"/>
    </source>
</evidence>
<organism evidence="1 2">
    <name type="scientific">Leptospira noguchii</name>
    <dbReference type="NCBI Taxonomy" id="28182"/>
    <lineage>
        <taxon>Bacteria</taxon>
        <taxon>Pseudomonadati</taxon>
        <taxon>Spirochaetota</taxon>
        <taxon>Spirochaetia</taxon>
        <taxon>Leptospirales</taxon>
        <taxon>Leptospiraceae</taxon>
        <taxon>Leptospira</taxon>
    </lineage>
</organism>
<sequence length="56" mass="6715">MKKNSSFEKKFRLNKKNLKKAKKIKFFSILSSERVITGNLLTKAFFRKKIPIRKKK</sequence>
<dbReference type="AlphaFoldDB" id="M6V496"/>
<proteinExistence type="predicted"/>
<evidence type="ECO:0000313" key="1">
    <source>
        <dbReference type="EMBL" id="EMO51715.1"/>
    </source>
</evidence>
<protein>
    <submittedName>
        <fullName evidence="1">Uncharacterized protein</fullName>
    </submittedName>
</protein>
<gene>
    <name evidence="1" type="ORF">LEP1GSC172_2486</name>
</gene>